<reference evidence="1" key="1">
    <citation type="submission" date="2019-02" db="EMBL/GenBank/DDBJ databases">
        <authorList>
            <person name="Gruber-Vodicka R. H."/>
            <person name="Seah K. B. B."/>
        </authorList>
    </citation>
    <scope>NUCLEOTIDE SEQUENCE</scope>
    <source>
        <strain evidence="1">BECK_DK161</strain>
    </source>
</reference>
<organism evidence="1">
    <name type="scientific">Candidatus Kentrum sp. DK</name>
    <dbReference type="NCBI Taxonomy" id="2126562"/>
    <lineage>
        <taxon>Bacteria</taxon>
        <taxon>Pseudomonadati</taxon>
        <taxon>Pseudomonadota</taxon>
        <taxon>Gammaproteobacteria</taxon>
        <taxon>Candidatus Kentrum</taxon>
    </lineage>
</organism>
<protein>
    <submittedName>
        <fullName evidence="1">Uncharacterized protein</fullName>
    </submittedName>
</protein>
<evidence type="ECO:0000313" key="1">
    <source>
        <dbReference type="EMBL" id="VFJ42867.1"/>
    </source>
</evidence>
<accession>A0A450RV09</accession>
<dbReference type="AlphaFoldDB" id="A0A450RV09"/>
<sequence>MLNTLWAVARKEKIELLEKVNIPEGTNVLVTLLTNKNEQHFWQGASQASLDAIWNNAEDDIYEQLLEK</sequence>
<gene>
    <name evidence="1" type="ORF">BECKDK2373C_GA0170839_100272</name>
</gene>
<dbReference type="EMBL" id="CAADEY010000002">
    <property type="protein sequence ID" value="VFJ42867.1"/>
    <property type="molecule type" value="Genomic_DNA"/>
</dbReference>
<proteinExistence type="predicted"/>
<name>A0A450RV09_9GAMM</name>